<protein>
    <submittedName>
        <fullName evidence="2">Tryptophan 7-halogenase</fullName>
    </submittedName>
</protein>
<proteinExistence type="predicted"/>
<evidence type="ECO:0000259" key="1">
    <source>
        <dbReference type="Pfam" id="PF01494"/>
    </source>
</evidence>
<dbReference type="InterPro" id="IPR036188">
    <property type="entry name" value="FAD/NAD-bd_sf"/>
</dbReference>
<reference evidence="2" key="1">
    <citation type="submission" date="2022-04" db="EMBL/GenBank/DDBJ databases">
        <title>Lysobacter sp. CAU 1642 isolated from sea sand.</title>
        <authorList>
            <person name="Kim W."/>
        </authorList>
    </citation>
    <scope>NUCLEOTIDE SEQUENCE</scope>
    <source>
        <strain evidence="2">CAU 1642</strain>
    </source>
</reference>
<dbReference type="PRINTS" id="PR00420">
    <property type="entry name" value="RNGMNOXGNASE"/>
</dbReference>
<organism evidence="2 3">
    <name type="scientific">Pseudomarimonas salicorniae</name>
    <dbReference type="NCBI Taxonomy" id="2933270"/>
    <lineage>
        <taxon>Bacteria</taxon>
        <taxon>Pseudomonadati</taxon>
        <taxon>Pseudomonadota</taxon>
        <taxon>Gammaproteobacteria</taxon>
        <taxon>Lysobacterales</taxon>
        <taxon>Lysobacteraceae</taxon>
        <taxon>Pseudomarimonas</taxon>
    </lineage>
</organism>
<evidence type="ECO:0000313" key="2">
    <source>
        <dbReference type="EMBL" id="MCK7592360.1"/>
    </source>
</evidence>
<gene>
    <name evidence="2" type="ORF">M0G41_01605</name>
</gene>
<dbReference type="Proteomes" id="UP001431449">
    <property type="component" value="Unassembled WGS sequence"/>
</dbReference>
<dbReference type="Pfam" id="PF01494">
    <property type="entry name" value="FAD_binding_3"/>
    <property type="match status" value="1"/>
</dbReference>
<dbReference type="EMBL" id="JALNMH010000001">
    <property type="protein sequence ID" value="MCK7592360.1"/>
    <property type="molecule type" value="Genomic_DNA"/>
</dbReference>
<feature type="domain" description="FAD-binding" evidence="1">
    <location>
        <begin position="11"/>
        <end position="348"/>
    </location>
</feature>
<dbReference type="SUPFAM" id="SSF51905">
    <property type="entry name" value="FAD/NAD(P)-binding domain"/>
    <property type="match status" value="1"/>
</dbReference>
<dbReference type="Gene3D" id="3.50.50.60">
    <property type="entry name" value="FAD/NAD(P)-binding domain"/>
    <property type="match status" value="1"/>
</dbReference>
<sequence length="446" mass="49676">MQDAGNVDNPDVLVAGGGPAGSTIATLLARRGWRVCLLEKDRHPRFHIGESLLPMNLPILERLGVLEAVRAIGVHKAGADFPIDAQRTNTFHFRRALGARHDHAFQVRRDAFDALLFAHARAAGVDAREGAEVTAVEWDERGAARVSVREAGAERALRPRYVVDASGRDTLLARQLRLKRRNPRHQSAAIFSHYLGVSRREGEDAGNISILRFEHGWIWLIPLSDGLTSVGAVCSPDYLKTRRGDREGFLAQTLLAIPQVAARMQGAERAAPVHVTGNYSYACDALGGRGWIAVGDAYAFIDPVFSSGVFLAMDSAEQGAEVVDGALREPARERGLQQAMRRRLERGTDEFRWFIYRFNSPVMRELFARPRNHWQIEQAVISMLAGDVFDNPAVRRRLRAFRMVYRLTALRMAPQALRSWWRRRADARAAFAEDTLQSSASQGGRA</sequence>
<accession>A0ABT0GCV0</accession>
<dbReference type="RefSeq" id="WP_248204471.1">
    <property type="nucleotide sequence ID" value="NZ_JALNMH010000001.1"/>
</dbReference>
<dbReference type="PANTHER" id="PTHR43747">
    <property type="entry name" value="FAD-BINDING PROTEIN"/>
    <property type="match status" value="1"/>
</dbReference>
<dbReference type="InterPro" id="IPR050816">
    <property type="entry name" value="Flavin-dep_Halogenase_NPB"/>
</dbReference>
<keyword evidence="3" id="KW-1185">Reference proteome</keyword>
<evidence type="ECO:0000313" key="3">
    <source>
        <dbReference type="Proteomes" id="UP001431449"/>
    </source>
</evidence>
<name>A0ABT0GCV0_9GAMM</name>
<dbReference type="PANTHER" id="PTHR43747:SF1">
    <property type="entry name" value="SLR1998 PROTEIN"/>
    <property type="match status" value="1"/>
</dbReference>
<dbReference type="InterPro" id="IPR002938">
    <property type="entry name" value="FAD-bd"/>
</dbReference>
<comment type="caution">
    <text evidence="2">The sequence shown here is derived from an EMBL/GenBank/DDBJ whole genome shotgun (WGS) entry which is preliminary data.</text>
</comment>